<dbReference type="PANTHER" id="PTHR10672">
    <property type="entry name" value="ADDUCIN"/>
    <property type="match status" value="1"/>
</dbReference>
<dbReference type="SMART" id="SM01007">
    <property type="entry name" value="Aldolase_II"/>
    <property type="match status" value="1"/>
</dbReference>
<dbReference type="NCBIfam" id="NF004855">
    <property type="entry name" value="PRK06208.1"/>
    <property type="match status" value="1"/>
</dbReference>
<proteinExistence type="predicted"/>
<dbReference type="GO" id="GO:0005856">
    <property type="term" value="C:cytoskeleton"/>
    <property type="evidence" value="ECO:0007669"/>
    <property type="project" value="TreeGrafter"/>
</dbReference>
<dbReference type="STRING" id="1392247.A0A3N4KGA9"/>
<feature type="domain" description="Class II aldolase/adducin N-terminal" evidence="1">
    <location>
        <begin position="42"/>
        <end position="224"/>
    </location>
</feature>
<sequence length="279" mass="30386">MPPSSVSAVDAADLPIRTGLRPDDLATPTYTDKAQECQILKERLAAAFRLFAKYGFDEGVAGHISLRDPVDKSTFWVNPLGLHFSLIKASDLIQVDAKGKVIAGGANRRLNQAAFAIHSAIHEARPDVACACHSHSIYGRTFSTLGRELDMITQDSCSFYNDHVIYRNFKGVVLEEEEGMNIAEALGDKKVALLQNHGILSTGKTIEEAVFWFISMEKCCHTQLMADAACAGRGGSPIKIADEEAATTHKVMGSIMYGRMSGLALFDMIENETGGQYKL</sequence>
<organism evidence="2 3">
    <name type="scientific">Morchella conica CCBAS932</name>
    <dbReference type="NCBI Taxonomy" id="1392247"/>
    <lineage>
        <taxon>Eukaryota</taxon>
        <taxon>Fungi</taxon>
        <taxon>Dikarya</taxon>
        <taxon>Ascomycota</taxon>
        <taxon>Pezizomycotina</taxon>
        <taxon>Pezizomycetes</taxon>
        <taxon>Pezizales</taxon>
        <taxon>Morchellaceae</taxon>
        <taxon>Morchella</taxon>
    </lineage>
</organism>
<name>A0A3N4KGA9_9PEZI</name>
<dbReference type="Gene3D" id="3.40.225.10">
    <property type="entry name" value="Class II aldolase/adducin N-terminal domain"/>
    <property type="match status" value="1"/>
</dbReference>
<dbReference type="SUPFAM" id="SSF53639">
    <property type="entry name" value="AraD/HMP-PK domain-like"/>
    <property type="match status" value="1"/>
</dbReference>
<dbReference type="PANTHER" id="PTHR10672:SF41">
    <property type="entry name" value="CLASS II ALDOLASE_ADDUCIN DOMAIN PROTEIN (AFU_ORTHOLOGUE AFUA_3G01330)"/>
    <property type="match status" value="1"/>
</dbReference>
<dbReference type="Pfam" id="PF00596">
    <property type="entry name" value="Aldolase_II"/>
    <property type="match status" value="1"/>
</dbReference>
<dbReference type="InterPro" id="IPR001303">
    <property type="entry name" value="Aldolase_II/adducin_N"/>
</dbReference>
<dbReference type="FunFam" id="3.40.225.10:FF:000009">
    <property type="entry name" value="Class II aldolase/adducin N-terminal"/>
    <property type="match status" value="1"/>
</dbReference>
<dbReference type="GO" id="GO:0051015">
    <property type="term" value="F:actin filament binding"/>
    <property type="evidence" value="ECO:0007669"/>
    <property type="project" value="TreeGrafter"/>
</dbReference>
<dbReference type="Proteomes" id="UP000277580">
    <property type="component" value="Unassembled WGS sequence"/>
</dbReference>
<dbReference type="InterPro" id="IPR051017">
    <property type="entry name" value="Aldolase-II_Adducin_sf"/>
</dbReference>
<evidence type="ECO:0000313" key="2">
    <source>
        <dbReference type="EMBL" id="RPB08508.1"/>
    </source>
</evidence>
<dbReference type="InterPro" id="IPR036409">
    <property type="entry name" value="Aldolase_II/adducin_N_sf"/>
</dbReference>
<dbReference type="AlphaFoldDB" id="A0A3N4KGA9"/>
<gene>
    <name evidence="2" type="ORF">P167DRAFT_528487</name>
</gene>
<dbReference type="OrthoDB" id="3238794at2759"/>
<reference evidence="2 3" key="1">
    <citation type="journal article" date="2018" name="Nat. Ecol. Evol.">
        <title>Pezizomycetes genomes reveal the molecular basis of ectomycorrhizal truffle lifestyle.</title>
        <authorList>
            <person name="Murat C."/>
            <person name="Payen T."/>
            <person name="Noel B."/>
            <person name="Kuo A."/>
            <person name="Morin E."/>
            <person name="Chen J."/>
            <person name="Kohler A."/>
            <person name="Krizsan K."/>
            <person name="Balestrini R."/>
            <person name="Da Silva C."/>
            <person name="Montanini B."/>
            <person name="Hainaut M."/>
            <person name="Levati E."/>
            <person name="Barry K.W."/>
            <person name="Belfiori B."/>
            <person name="Cichocki N."/>
            <person name="Clum A."/>
            <person name="Dockter R.B."/>
            <person name="Fauchery L."/>
            <person name="Guy J."/>
            <person name="Iotti M."/>
            <person name="Le Tacon F."/>
            <person name="Lindquist E.A."/>
            <person name="Lipzen A."/>
            <person name="Malagnac F."/>
            <person name="Mello A."/>
            <person name="Molinier V."/>
            <person name="Miyauchi S."/>
            <person name="Poulain J."/>
            <person name="Riccioni C."/>
            <person name="Rubini A."/>
            <person name="Sitrit Y."/>
            <person name="Splivallo R."/>
            <person name="Traeger S."/>
            <person name="Wang M."/>
            <person name="Zifcakova L."/>
            <person name="Wipf D."/>
            <person name="Zambonelli A."/>
            <person name="Paolocci F."/>
            <person name="Nowrousian M."/>
            <person name="Ottonello S."/>
            <person name="Baldrian P."/>
            <person name="Spatafora J.W."/>
            <person name="Henrissat B."/>
            <person name="Nagy L.G."/>
            <person name="Aury J.M."/>
            <person name="Wincker P."/>
            <person name="Grigoriev I.V."/>
            <person name="Bonfante P."/>
            <person name="Martin F.M."/>
        </authorList>
    </citation>
    <scope>NUCLEOTIDE SEQUENCE [LARGE SCALE GENOMIC DNA]</scope>
    <source>
        <strain evidence="2 3">CCBAS932</strain>
    </source>
</reference>
<dbReference type="InParanoid" id="A0A3N4KGA9"/>
<dbReference type="EMBL" id="ML119162">
    <property type="protein sequence ID" value="RPB08508.1"/>
    <property type="molecule type" value="Genomic_DNA"/>
</dbReference>
<accession>A0A3N4KGA9</accession>
<protein>
    <submittedName>
        <fullName evidence="2">Class II aldolase/adducin domain-containing protein</fullName>
    </submittedName>
</protein>
<evidence type="ECO:0000313" key="3">
    <source>
        <dbReference type="Proteomes" id="UP000277580"/>
    </source>
</evidence>
<keyword evidence="3" id="KW-1185">Reference proteome</keyword>
<evidence type="ECO:0000259" key="1">
    <source>
        <dbReference type="SMART" id="SM01007"/>
    </source>
</evidence>